<name>A0AAV3YKM7_9GAST</name>
<evidence type="ECO:0000256" key="1">
    <source>
        <dbReference type="SAM" id="MobiDB-lite"/>
    </source>
</evidence>
<accession>A0AAV3YKM7</accession>
<reference evidence="2 3" key="1">
    <citation type="journal article" date="2021" name="Elife">
        <title>Chloroplast acquisition without the gene transfer in kleptoplastic sea slugs, Plakobranchus ocellatus.</title>
        <authorList>
            <person name="Maeda T."/>
            <person name="Takahashi S."/>
            <person name="Yoshida T."/>
            <person name="Shimamura S."/>
            <person name="Takaki Y."/>
            <person name="Nagai Y."/>
            <person name="Toyoda A."/>
            <person name="Suzuki Y."/>
            <person name="Arimoto A."/>
            <person name="Ishii H."/>
            <person name="Satoh N."/>
            <person name="Nishiyama T."/>
            <person name="Hasebe M."/>
            <person name="Maruyama T."/>
            <person name="Minagawa J."/>
            <person name="Obokata J."/>
            <person name="Shigenobu S."/>
        </authorList>
    </citation>
    <scope>NUCLEOTIDE SEQUENCE [LARGE SCALE GENOMIC DNA]</scope>
</reference>
<feature type="compositionally biased region" description="Basic and acidic residues" evidence="1">
    <location>
        <begin position="24"/>
        <end position="34"/>
    </location>
</feature>
<dbReference type="EMBL" id="BLXT01001037">
    <property type="protein sequence ID" value="GFN82716.1"/>
    <property type="molecule type" value="Genomic_DNA"/>
</dbReference>
<evidence type="ECO:0000313" key="2">
    <source>
        <dbReference type="EMBL" id="GFN82716.1"/>
    </source>
</evidence>
<protein>
    <submittedName>
        <fullName evidence="2">Uncharacterized protein</fullName>
    </submittedName>
</protein>
<evidence type="ECO:0000313" key="3">
    <source>
        <dbReference type="Proteomes" id="UP000735302"/>
    </source>
</evidence>
<feature type="region of interest" description="Disordered" evidence="1">
    <location>
        <begin position="17"/>
        <end position="37"/>
    </location>
</feature>
<comment type="caution">
    <text evidence="2">The sequence shown here is derived from an EMBL/GenBank/DDBJ whole genome shotgun (WGS) entry which is preliminary data.</text>
</comment>
<organism evidence="2 3">
    <name type="scientific">Plakobranchus ocellatus</name>
    <dbReference type="NCBI Taxonomy" id="259542"/>
    <lineage>
        <taxon>Eukaryota</taxon>
        <taxon>Metazoa</taxon>
        <taxon>Spiralia</taxon>
        <taxon>Lophotrochozoa</taxon>
        <taxon>Mollusca</taxon>
        <taxon>Gastropoda</taxon>
        <taxon>Heterobranchia</taxon>
        <taxon>Euthyneura</taxon>
        <taxon>Panpulmonata</taxon>
        <taxon>Sacoglossa</taxon>
        <taxon>Placobranchoidea</taxon>
        <taxon>Plakobranchidae</taxon>
        <taxon>Plakobranchus</taxon>
    </lineage>
</organism>
<proteinExistence type="predicted"/>
<keyword evidence="3" id="KW-1185">Reference proteome</keyword>
<dbReference type="AlphaFoldDB" id="A0AAV3YKM7"/>
<sequence>MGEKQETERRKNDIVIVTVRHRDKSNEEERKQDDLASAQSLLEKQTEVYEDELINPVGQVKGGGEARQECSV</sequence>
<gene>
    <name evidence="2" type="ORF">PoB_000922200</name>
</gene>
<dbReference type="Proteomes" id="UP000735302">
    <property type="component" value="Unassembled WGS sequence"/>
</dbReference>